<dbReference type="PROSITE" id="PS51186">
    <property type="entry name" value="GNAT"/>
    <property type="match status" value="1"/>
</dbReference>
<organism evidence="2 3">
    <name type="scientific">Hymenobacter volaticus</name>
    <dbReference type="NCBI Taxonomy" id="2932254"/>
    <lineage>
        <taxon>Bacteria</taxon>
        <taxon>Pseudomonadati</taxon>
        <taxon>Bacteroidota</taxon>
        <taxon>Cytophagia</taxon>
        <taxon>Cytophagales</taxon>
        <taxon>Hymenobacteraceae</taxon>
        <taxon>Hymenobacter</taxon>
    </lineage>
</organism>
<keyword evidence="3" id="KW-1185">Reference proteome</keyword>
<dbReference type="Gene3D" id="3.40.630.30">
    <property type="match status" value="1"/>
</dbReference>
<feature type="domain" description="N-acetyltransferase" evidence="1">
    <location>
        <begin position="7"/>
        <end position="172"/>
    </location>
</feature>
<dbReference type="Proteomes" id="UP000830401">
    <property type="component" value="Chromosome"/>
</dbReference>
<gene>
    <name evidence="2" type="ORF">MUN86_19125</name>
</gene>
<dbReference type="RefSeq" id="WP_245119635.1">
    <property type="nucleotide sequence ID" value="NZ_CP095061.1"/>
</dbReference>
<dbReference type="PANTHER" id="PTHR43415">
    <property type="entry name" value="SPERMIDINE N(1)-ACETYLTRANSFERASE"/>
    <property type="match status" value="1"/>
</dbReference>
<sequence>MLRDDLIFLRALEADDLDFLYALENDSSLWHVSDAVTPISRYTLQKYLDNSAADFHEVRQLRLVICAATDGRAVGTIDLFDFDPRHQRAGVGIAVLQNERKSGFARAALKLLAIYARQNLYLHQLFCTIGAGNIASQRLFEQAGFQFVGVRKDWLRTAEGWQNVVEYQCLLDI</sequence>
<dbReference type="CDD" id="cd04301">
    <property type="entry name" value="NAT_SF"/>
    <property type="match status" value="1"/>
</dbReference>
<protein>
    <submittedName>
        <fullName evidence="2">GNAT family N-acetyltransferase</fullName>
    </submittedName>
</protein>
<dbReference type="InterPro" id="IPR016181">
    <property type="entry name" value="Acyl_CoA_acyltransferase"/>
</dbReference>
<dbReference type="InterPro" id="IPR000182">
    <property type="entry name" value="GNAT_dom"/>
</dbReference>
<evidence type="ECO:0000313" key="3">
    <source>
        <dbReference type="Proteomes" id="UP000830401"/>
    </source>
</evidence>
<name>A0ABY4G4R9_9BACT</name>
<proteinExistence type="predicted"/>
<dbReference type="EMBL" id="CP095061">
    <property type="protein sequence ID" value="UOQ65629.1"/>
    <property type="molecule type" value="Genomic_DNA"/>
</dbReference>
<dbReference type="Pfam" id="PF13302">
    <property type="entry name" value="Acetyltransf_3"/>
    <property type="match status" value="1"/>
</dbReference>
<evidence type="ECO:0000259" key="1">
    <source>
        <dbReference type="PROSITE" id="PS51186"/>
    </source>
</evidence>
<dbReference type="PANTHER" id="PTHR43415:SF3">
    <property type="entry name" value="GNAT-FAMILY ACETYLTRANSFERASE"/>
    <property type="match status" value="1"/>
</dbReference>
<reference evidence="2" key="1">
    <citation type="submission" date="2022-04" db="EMBL/GenBank/DDBJ databases">
        <title>Hymenobacter sp. isolated from the air.</title>
        <authorList>
            <person name="Won M."/>
            <person name="Lee C.-M."/>
            <person name="Woen H.-Y."/>
            <person name="Kwon S.-W."/>
        </authorList>
    </citation>
    <scope>NUCLEOTIDE SEQUENCE</scope>
    <source>
        <strain evidence="2">5420S-77</strain>
    </source>
</reference>
<dbReference type="SUPFAM" id="SSF55729">
    <property type="entry name" value="Acyl-CoA N-acyltransferases (Nat)"/>
    <property type="match status" value="1"/>
</dbReference>
<accession>A0ABY4G4R9</accession>
<evidence type="ECO:0000313" key="2">
    <source>
        <dbReference type="EMBL" id="UOQ65629.1"/>
    </source>
</evidence>